<dbReference type="InParanoid" id="Q5B2E0"/>
<keyword evidence="4" id="KW-1185">Reference proteome</keyword>
<name>Q5B2E0_EMENI</name>
<keyword evidence="2" id="KW-0732">Signal</keyword>
<feature type="signal peptide" evidence="2">
    <location>
        <begin position="1"/>
        <end position="17"/>
    </location>
</feature>
<dbReference type="STRING" id="227321.Q5B2E0"/>
<dbReference type="Proteomes" id="UP000000560">
    <property type="component" value="Chromosome V"/>
</dbReference>
<dbReference type="RefSeq" id="XP_662894.1">
    <property type="nucleotide sequence ID" value="XM_657802.1"/>
</dbReference>
<accession>Q5B2E0</accession>
<feature type="compositionally biased region" description="Low complexity" evidence="1">
    <location>
        <begin position="101"/>
        <end position="131"/>
    </location>
</feature>
<dbReference type="OMA" id="PTAYCEV"/>
<accession>C8VGZ2</accession>
<evidence type="ECO:0000256" key="1">
    <source>
        <dbReference type="SAM" id="MobiDB-lite"/>
    </source>
</evidence>
<dbReference type="HOGENOM" id="CLU_1409146_0_0_1"/>
<organism evidence="3 4">
    <name type="scientific">Emericella nidulans (strain FGSC A4 / ATCC 38163 / CBS 112.46 / NRRL 194 / M139)</name>
    <name type="common">Aspergillus nidulans</name>
    <dbReference type="NCBI Taxonomy" id="227321"/>
    <lineage>
        <taxon>Eukaryota</taxon>
        <taxon>Fungi</taxon>
        <taxon>Dikarya</taxon>
        <taxon>Ascomycota</taxon>
        <taxon>Pezizomycotina</taxon>
        <taxon>Eurotiomycetes</taxon>
        <taxon>Eurotiomycetidae</taxon>
        <taxon>Eurotiales</taxon>
        <taxon>Aspergillaceae</taxon>
        <taxon>Aspergillus</taxon>
        <taxon>Aspergillus subgen. Nidulantes</taxon>
    </lineage>
</organism>
<reference evidence="4" key="1">
    <citation type="journal article" date="2005" name="Nature">
        <title>Sequencing of Aspergillus nidulans and comparative analysis with A. fumigatus and A. oryzae.</title>
        <authorList>
            <person name="Galagan J.E."/>
            <person name="Calvo S.E."/>
            <person name="Cuomo C."/>
            <person name="Ma L.J."/>
            <person name="Wortman J.R."/>
            <person name="Batzoglou S."/>
            <person name="Lee S.I."/>
            <person name="Basturkmen M."/>
            <person name="Spevak C.C."/>
            <person name="Clutterbuck J."/>
            <person name="Kapitonov V."/>
            <person name="Jurka J."/>
            <person name="Scazzocchio C."/>
            <person name="Farman M."/>
            <person name="Butler J."/>
            <person name="Purcell S."/>
            <person name="Harris S."/>
            <person name="Braus G.H."/>
            <person name="Draht O."/>
            <person name="Busch S."/>
            <person name="D'Enfert C."/>
            <person name="Bouchier C."/>
            <person name="Goldman G.H."/>
            <person name="Bell-Pedersen D."/>
            <person name="Griffiths-Jones S."/>
            <person name="Doonan J.H."/>
            <person name="Yu J."/>
            <person name="Vienken K."/>
            <person name="Pain A."/>
            <person name="Freitag M."/>
            <person name="Selker E.U."/>
            <person name="Archer D.B."/>
            <person name="Penalva M.A."/>
            <person name="Oakley B.R."/>
            <person name="Momany M."/>
            <person name="Tanaka T."/>
            <person name="Kumagai T."/>
            <person name="Asai K."/>
            <person name="Machida M."/>
            <person name="Nierman W.C."/>
            <person name="Denning D.W."/>
            <person name="Caddick M."/>
            <person name="Hynes M."/>
            <person name="Paoletti M."/>
            <person name="Fischer R."/>
            <person name="Miller B."/>
            <person name="Dyer P."/>
            <person name="Sachs M.S."/>
            <person name="Osmani S.A."/>
            <person name="Birren B.W."/>
        </authorList>
    </citation>
    <scope>NUCLEOTIDE SEQUENCE [LARGE SCALE GENOMIC DNA]</scope>
    <source>
        <strain evidence="4">FGSC A4 / ATCC 38163 / CBS 112.46 / NRRL 194 / M139</strain>
    </source>
</reference>
<sequence>MVRLLPLTLTLGASALATERVGYVDCGSKCMPPGNSCCGDGIYCRPGTYCVVNGCCPIGEVCTGPGGTITEWFDVTTTATLTGTTTVTDDVEPTEAPPEDSTTTATSSTSSRPGIPTSSESQPTQSPTESTPVPPVFTGGQSGLRPGVGAVAGLIAGAVLL</sequence>
<dbReference type="OrthoDB" id="5152093at2759"/>
<evidence type="ECO:0000256" key="2">
    <source>
        <dbReference type="SAM" id="SignalP"/>
    </source>
</evidence>
<evidence type="ECO:0000313" key="3">
    <source>
        <dbReference type="EMBL" id="CBF82163.1"/>
    </source>
</evidence>
<dbReference type="KEGG" id="ani:ANIA_05290"/>
<dbReference type="GeneID" id="2871579"/>
<evidence type="ECO:0000313" key="4">
    <source>
        <dbReference type="Proteomes" id="UP000000560"/>
    </source>
</evidence>
<gene>
    <name evidence="3" type="ORF">ANIA_05290</name>
</gene>
<feature type="chain" id="PRO_5010328444" evidence="2">
    <location>
        <begin position="18"/>
        <end position="161"/>
    </location>
</feature>
<reference evidence="4" key="2">
    <citation type="journal article" date="2009" name="Fungal Genet. Biol.">
        <title>The 2008 update of the Aspergillus nidulans genome annotation: a community effort.</title>
        <authorList>
            <person name="Wortman J.R."/>
            <person name="Gilsenan J.M."/>
            <person name="Joardar V."/>
            <person name="Deegan J."/>
            <person name="Clutterbuck J."/>
            <person name="Andersen M.R."/>
            <person name="Archer D."/>
            <person name="Bencina M."/>
            <person name="Braus G."/>
            <person name="Coutinho P."/>
            <person name="von Dohren H."/>
            <person name="Doonan J."/>
            <person name="Driessen A.J."/>
            <person name="Durek P."/>
            <person name="Espeso E."/>
            <person name="Fekete E."/>
            <person name="Flipphi M."/>
            <person name="Estrada C.G."/>
            <person name="Geysens S."/>
            <person name="Goldman G."/>
            <person name="de Groot P.W."/>
            <person name="Hansen K."/>
            <person name="Harris S.D."/>
            <person name="Heinekamp T."/>
            <person name="Helmstaedt K."/>
            <person name="Henrissat B."/>
            <person name="Hofmann G."/>
            <person name="Homan T."/>
            <person name="Horio T."/>
            <person name="Horiuchi H."/>
            <person name="James S."/>
            <person name="Jones M."/>
            <person name="Karaffa L."/>
            <person name="Karanyi Z."/>
            <person name="Kato M."/>
            <person name="Keller N."/>
            <person name="Kelly D.E."/>
            <person name="Kiel J.A."/>
            <person name="Kim J.M."/>
            <person name="van der Klei I.J."/>
            <person name="Klis F.M."/>
            <person name="Kovalchuk A."/>
            <person name="Krasevec N."/>
            <person name="Kubicek C.P."/>
            <person name="Liu B."/>
            <person name="Maccabe A."/>
            <person name="Meyer V."/>
            <person name="Mirabito P."/>
            <person name="Miskei M."/>
            <person name="Mos M."/>
            <person name="Mullins J."/>
            <person name="Nelson D.R."/>
            <person name="Nielsen J."/>
            <person name="Oakley B.R."/>
            <person name="Osmani S.A."/>
            <person name="Pakula T."/>
            <person name="Paszewski A."/>
            <person name="Paulsen I."/>
            <person name="Pilsyk S."/>
            <person name="Pocsi I."/>
            <person name="Punt P.J."/>
            <person name="Ram A.F."/>
            <person name="Ren Q."/>
            <person name="Robellet X."/>
            <person name="Robson G."/>
            <person name="Seiboth B."/>
            <person name="van Solingen P."/>
            <person name="Specht T."/>
            <person name="Sun J."/>
            <person name="Taheri-Talesh N."/>
            <person name="Takeshita N."/>
            <person name="Ussery D."/>
            <person name="vanKuyk P.A."/>
            <person name="Visser H."/>
            <person name="van de Vondervoort P.J."/>
            <person name="de Vries R.P."/>
            <person name="Walton J."/>
            <person name="Xiang X."/>
            <person name="Xiong Y."/>
            <person name="Zeng A.P."/>
            <person name="Brandt B.W."/>
            <person name="Cornell M.J."/>
            <person name="van den Hondel C.A."/>
            <person name="Visser J."/>
            <person name="Oliver S.G."/>
            <person name="Turner G."/>
        </authorList>
    </citation>
    <scope>GENOME REANNOTATION</scope>
    <source>
        <strain evidence="4">FGSC A4 / ATCC 38163 / CBS 112.46 / NRRL 194 / M139</strain>
    </source>
</reference>
<protein>
    <submittedName>
        <fullName evidence="3">GPI anchored serine-threonine rich protein (AFU_orthologue AFUA_7G00970)</fullName>
    </submittedName>
</protein>
<dbReference type="AlphaFoldDB" id="Q5B2E0"/>
<dbReference type="eggNOG" id="ENOG502QQ2D">
    <property type="taxonomic scope" value="Eukaryota"/>
</dbReference>
<feature type="region of interest" description="Disordered" evidence="1">
    <location>
        <begin position="83"/>
        <end position="143"/>
    </location>
</feature>
<dbReference type="EMBL" id="BN001305">
    <property type="protein sequence ID" value="CBF82163.1"/>
    <property type="molecule type" value="Genomic_DNA"/>
</dbReference>
<proteinExistence type="predicted"/>